<dbReference type="Proteomes" id="UP000288805">
    <property type="component" value="Unassembled WGS sequence"/>
</dbReference>
<evidence type="ECO:0000313" key="3">
    <source>
        <dbReference type="Proteomes" id="UP000288805"/>
    </source>
</evidence>
<feature type="compositionally biased region" description="Low complexity" evidence="1">
    <location>
        <begin position="7"/>
        <end position="27"/>
    </location>
</feature>
<reference evidence="2 3" key="1">
    <citation type="journal article" date="2018" name="PLoS Genet.">
        <title>Population sequencing reveals clonal diversity and ancestral inbreeding in the grapevine cultivar Chardonnay.</title>
        <authorList>
            <person name="Roach M.J."/>
            <person name="Johnson D.L."/>
            <person name="Bohlmann J."/>
            <person name="van Vuuren H.J."/>
            <person name="Jones S.J."/>
            <person name="Pretorius I.S."/>
            <person name="Schmidt S.A."/>
            <person name="Borneman A.R."/>
        </authorList>
    </citation>
    <scope>NUCLEOTIDE SEQUENCE [LARGE SCALE GENOMIC DNA]</scope>
    <source>
        <strain evidence="3">cv. Chardonnay</strain>
        <tissue evidence="2">Leaf</tissue>
    </source>
</reference>
<name>A0A438KF22_VITVI</name>
<dbReference type="InterPro" id="IPR004252">
    <property type="entry name" value="Probable_transposase_24"/>
</dbReference>
<proteinExistence type="predicted"/>
<evidence type="ECO:0000313" key="2">
    <source>
        <dbReference type="EMBL" id="RVX19804.1"/>
    </source>
</evidence>
<comment type="caution">
    <text evidence="2">The sequence shown here is derived from an EMBL/GenBank/DDBJ whole genome shotgun (WGS) entry which is preliminary data.</text>
</comment>
<feature type="region of interest" description="Disordered" evidence="1">
    <location>
        <begin position="1"/>
        <end position="48"/>
    </location>
</feature>
<feature type="compositionally biased region" description="Basic and acidic residues" evidence="1">
    <location>
        <begin position="38"/>
        <end position="48"/>
    </location>
</feature>
<sequence>MQPPMTTTPSSHGPSDSSDPSTIGSSSTKKRTCGQHAQKKEDWTEPNRIEMFALTHTKKDGTPVDDRSKEIMDQFQQLLTQPEEMSSSASTSSIAYTSIDEIFTQVMGPERHGHVRGYGFGLTPTSVFGSTSRRQSIGTLATKLENAQELLIVAEQKFTNAIGELSHVKETFEERLIEVQRKT</sequence>
<dbReference type="AlphaFoldDB" id="A0A438KF22"/>
<dbReference type="EMBL" id="QGNW01000008">
    <property type="protein sequence ID" value="RVX19804.1"/>
    <property type="molecule type" value="Genomic_DNA"/>
</dbReference>
<dbReference type="Pfam" id="PF03004">
    <property type="entry name" value="Transposase_24"/>
    <property type="match status" value="1"/>
</dbReference>
<protein>
    <submittedName>
        <fullName evidence="2">Uncharacterized protein</fullName>
    </submittedName>
</protein>
<evidence type="ECO:0000256" key="1">
    <source>
        <dbReference type="SAM" id="MobiDB-lite"/>
    </source>
</evidence>
<gene>
    <name evidence="2" type="ORF">CK203_004981</name>
</gene>
<accession>A0A438KF22</accession>
<organism evidence="2 3">
    <name type="scientific">Vitis vinifera</name>
    <name type="common">Grape</name>
    <dbReference type="NCBI Taxonomy" id="29760"/>
    <lineage>
        <taxon>Eukaryota</taxon>
        <taxon>Viridiplantae</taxon>
        <taxon>Streptophyta</taxon>
        <taxon>Embryophyta</taxon>
        <taxon>Tracheophyta</taxon>
        <taxon>Spermatophyta</taxon>
        <taxon>Magnoliopsida</taxon>
        <taxon>eudicotyledons</taxon>
        <taxon>Gunneridae</taxon>
        <taxon>Pentapetalae</taxon>
        <taxon>rosids</taxon>
        <taxon>Vitales</taxon>
        <taxon>Vitaceae</taxon>
        <taxon>Viteae</taxon>
        <taxon>Vitis</taxon>
    </lineage>
</organism>